<proteinExistence type="predicted"/>
<gene>
    <name evidence="1" type="ORF">CEV31_2706</name>
</gene>
<organism evidence="1 2">
    <name type="scientific">Brucella thiophenivorans</name>
    <dbReference type="NCBI Taxonomy" id="571255"/>
    <lineage>
        <taxon>Bacteria</taxon>
        <taxon>Pseudomonadati</taxon>
        <taxon>Pseudomonadota</taxon>
        <taxon>Alphaproteobacteria</taxon>
        <taxon>Hyphomicrobiales</taxon>
        <taxon>Brucellaceae</taxon>
        <taxon>Brucella/Ochrobactrum group</taxon>
        <taxon>Brucella</taxon>
    </lineage>
</organism>
<evidence type="ECO:0000313" key="2">
    <source>
        <dbReference type="Proteomes" id="UP000215590"/>
    </source>
</evidence>
<evidence type="ECO:0000313" key="1">
    <source>
        <dbReference type="EMBL" id="OYR15892.1"/>
    </source>
</evidence>
<comment type="caution">
    <text evidence="1">The sequence shown here is derived from an EMBL/GenBank/DDBJ whole genome shotgun (WGS) entry which is preliminary data.</text>
</comment>
<dbReference type="EMBL" id="NNRJ01000049">
    <property type="protein sequence ID" value="OYR15892.1"/>
    <property type="molecule type" value="Genomic_DNA"/>
</dbReference>
<name>A0A256FM19_9HYPH</name>
<sequence length="43" mass="4927">MSPIADKQHHPPELPALFLLKHHVSNQSAFRSVKTDQRSNCLF</sequence>
<protein>
    <submittedName>
        <fullName evidence="1">Uncharacterized protein</fullName>
    </submittedName>
</protein>
<dbReference type="Proteomes" id="UP000215590">
    <property type="component" value="Unassembled WGS sequence"/>
</dbReference>
<accession>A0A256FM19</accession>
<dbReference type="AlphaFoldDB" id="A0A256FM19"/>
<reference evidence="1 2" key="1">
    <citation type="submission" date="2017-07" db="EMBL/GenBank/DDBJ databases">
        <title>Phylogenetic study on the rhizospheric bacterium Ochrobactrum sp. A44.</title>
        <authorList>
            <person name="Krzyzanowska D.M."/>
            <person name="Ossowicki A."/>
            <person name="Rajewska M."/>
            <person name="Maciag T."/>
            <person name="Kaczynski Z."/>
            <person name="Czerwicka M."/>
            <person name="Jafra S."/>
        </authorList>
    </citation>
    <scope>NUCLEOTIDE SEQUENCE [LARGE SCALE GENOMIC DNA]</scope>
    <source>
        <strain evidence="1 2">DSM 7216</strain>
    </source>
</reference>
<keyword evidence="2" id="KW-1185">Reference proteome</keyword>